<sequence length="77" mass="9083">MANLQIRNIPDTLYERLRRHARENNSTMRAVALTAIERELARWEWQKRLAQRPETDLGVDAAALLKKERSRRDNEIG</sequence>
<organism evidence="2">
    <name type="scientific">Caldilineaceae bacterium SB0661_bin_32</name>
    <dbReference type="NCBI Taxonomy" id="2605255"/>
    <lineage>
        <taxon>Bacteria</taxon>
        <taxon>Bacillati</taxon>
        <taxon>Chloroflexota</taxon>
        <taxon>Caldilineae</taxon>
        <taxon>Caldilineales</taxon>
        <taxon>Caldilineaceae</taxon>
    </lineage>
</organism>
<dbReference type="GO" id="GO:0006355">
    <property type="term" value="P:regulation of DNA-templated transcription"/>
    <property type="evidence" value="ECO:0007669"/>
    <property type="project" value="InterPro"/>
</dbReference>
<feature type="domain" description="Antitoxin FitA-like ribbon-helix-helix" evidence="1">
    <location>
        <begin position="2"/>
        <end position="37"/>
    </location>
</feature>
<dbReference type="Pfam" id="PF22513">
    <property type="entry name" value="FitA-like_RHH"/>
    <property type="match status" value="1"/>
</dbReference>
<dbReference type="InterPro" id="IPR010985">
    <property type="entry name" value="Ribbon_hlx_hlx"/>
</dbReference>
<evidence type="ECO:0000313" key="2">
    <source>
        <dbReference type="EMBL" id="MYC93985.1"/>
    </source>
</evidence>
<evidence type="ECO:0000259" key="1">
    <source>
        <dbReference type="Pfam" id="PF22513"/>
    </source>
</evidence>
<name>A0A6B1D3C0_9CHLR</name>
<dbReference type="EMBL" id="VXMH01000016">
    <property type="protein sequence ID" value="MYC93985.1"/>
    <property type="molecule type" value="Genomic_DNA"/>
</dbReference>
<protein>
    <submittedName>
        <fullName evidence="2">Toxin-antitoxin system HicB family antitoxin</fullName>
    </submittedName>
</protein>
<comment type="caution">
    <text evidence="2">The sequence shown here is derived from an EMBL/GenBank/DDBJ whole genome shotgun (WGS) entry which is preliminary data.</text>
</comment>
<dbReference type="AlphaFoldDB" id="A0A6B1D3C0"/>
<dbReference type="SUPFAM" id="SSF47598">
    <property type="entry name" value="Ribbon-helix-helix"/>
    <property type="match status" value="1"/>
</dbReference>
<reference evidence="2" key="1">
    <citation type="submission" date="2019-09" db="EMBL/GenBank/DDBJ databases">
        <title>Characterisation of the sponge microbiome using genome-centric metagenomics.</title>
        <authorList>
            <person name="Engelberts J.P."/>
            <person name="Robbins S.J."/>
            <person name="De Goeij J.M."/>
            <person name="Aranda M."/>
            <person name="Bell S.C."/>
            <person name="Webster N.S."/>
        </authorList>
    </citation>
    <scope>NUCLEOTIDE SEQUENCE</scope>
    <source>
        <strain evidence="2">SB0661_bin_32</strain>
    </source>
</reference>
<proteinExistence type="predicted"/>
<dbReference type="InterPro" id="IPR053853">
    <property type="entry name" value="FitA-like_RHH"/>
</dbReference>
<gene>
    <name evidence="2" type="ORF">F4X14_03355</name>
</gene>
<accession>A0A6B1D3C0</accession>